<dbReference type="SMART" id="SM01008">
    <property type="entry name" value="Ald_Xan_dh_C"/>
    <property type="match status" value="1"/>
</dbReference>
<keyword evidence="1" id="KW-0812">Transmembrane</keyword>
<dbReference type="Pfam" id="PF02738">
    <property type="entry name" value="MoCoBD_1"/>
    <property type="match status" value="1"/>
</dbReference>
<dbReference type="InterPro" id="IPR036856">
    <property type="entry name" value="Ald_Oxase/Xan_DH_a/b_sf"/>
</dbReference>
<dbReference type="SUPFAM" id="SSF56003">
    <property type="entry name" value="Molybdenum cofactor-binding domain"/>
    <property type="match status" value="2"/>
</dbReference>
<dbReference type="InterPro" id="IPR037165">
    <property type="entry name" value="AldOxase/xan_DH_Mopterin-bd_sf"/>
</dbReference>
<evidence type="ECO:0000259" key="2">
    <source>
        <dbReference type="SMART" id="SM01008"/>
    </source>
</evidence>
<dbReference type="InterPro" id="IPR046867">
    <property type="entry name" value="AldOxase/xan_DH_MoCoBD2"/>
</dbReference>
<dbReference type="InterPro" id="IPR008274">
    <property type="entry name" value="AldOxase/xan_DH_MoCoBD1"/>
</dbReference>
<proteinExistence type="predicted"/>
<dbReference type="SUPFAM" id="SSF54665">
    <property type="entry name" value="CO dehydrogenase molybdoprotein N-domain-like"/>
    <property type="match status" value="1"/>
</dbReference>
<gene>
    <name evidence="3" type="ORF">PQ455_03290</name>
</gene>
<dbReference type="Gene3D" id="3.90.1170.50">
    <property type="entry name" value="Aldehyde oxidase/xanthine dehydrogenase, a/b hammerhead"/>
    <property type="match status" value="1"/>
</dbReference>
<feature type="domain" description="Aldehyde oxidase/xanthine dehydrogenase a/b hammerhead" evidence="2">
    <location>
        <begin position="250"/>
        <end position="331"/>
    </location>
</feature>
<organism evidence="3 4">
    <name type="scientific">Sphingomonas naphthae</name>
    <dbReference type="NCBI Taxonomy" id="1813468"/>
    <lineage>
        <taxon>Bacteria</taxon>
        <taxon>Pseudomonadati</taxon>
        <taxon>Pseudomonadota</taxon>
        <taxon>Alphaproteobacteria</taxon>
        <taxon>Sphingomonadales</taxon>
        <taxon>Sphingomonadaceae</taxon>
        <taxon>Sphingomonas</taxon>
    </lineage>
</organism>
<dbReference type="PANTHER" id="PTHR47495">
    <property type="entry name" value="ALDEHYDE DEHYDROGENASE"/>
    <property type="match status" value="1"/>
</dbReference>
<dbReference type="Gene3D" id="3.30.365.10">
    <property type="entry name" value="Aldehyde oxidase/xanthine dehydrogenase, molybdopterin binding domain"/>
    <property type="match status" value="4"/>
</dbReference>
<evidence type="ECO:0000313" key="4">
    <source>
        <dbReference type="Proteomes" id="UP001220395"/>
    </source>
</evidence>
<protein>
    <submittedName>
        <fullName evidence="3">Molybdopterin-dependent oxidoreductase</fullName>
    </submittedName>
</protein>
<dbReference type="Proteomes" id="UP001220395">
    <property type="component" value="Chromosome"/>
</dbReference>
<evidence type="ECO:0000313" key="3">
    <source>
        <dbReference type="EMBL" id="WCT74267.1"/>
    </source>
</evidence>
<evidence type="ECO:0000256" key="1">
    <source>
        <dbReference type="SAM" id="Phobius"/>
    </source>
</evidence>
<feature type="transmembrane region" description="Helical" evidence="1">
    <location>
        <begin position="27"/>
        <end position="44"/>
    </location>
</feature>
<accession>A0ABY7TM04</accession>
<dbReference type="PIRSF" id="PIRSF036389">
    <property type="entry name" value="IOR_B"/>
    <property type="match status" value="1"/>
</dbReference>
<dbReference type="InterPro" id="IPR006311">
    <property type="entry name" value="TAT_signal"/>
</dbReference>
<name>A0ABY7TM04_9SPHN</name>
<sequence length="756" mass="79827">MAAPRSFRPKPPPKPVKPPLRVSRRQLLVGGGAGVGLVVAWGLWPRRYRPNVAAAPGETVMNAWLKIGEDGHITAVVPQAEMGQGVWTSMAQILADELGADWRTVGVEPAPPGPLYANTLLFEEAADEKVWSLFSRPARWMAREAAERSGFVITAGSTSIRAFEQPLREAAAMARAMLQMAAADIWKVDWQALDTAAGFVTHGDEKMRFAGLAAKAAGFSPPDDPPLREVGEGDISGHAVPRIDLPSKIDGSAQYTADVRLPGMLFASVRNAPHPDSRFERFAGEKAAERVPGVVKLFRNPGWVAVVASNWWAADHALDRMQPRFTLAGLPDDKAVAGALNAALTGPTKHVMASEGDADEALAVPQGRVEANYSVPFGVHAPIEPLTATARVTGDRLEVWAPTQAPGIARAAAARAAGFDEARVTIYPMFVGGGFGRKIEVDAIEQAAIVAAKLKKPVQLTWNRAEETMRDRFRPPAKARMAAVIGPGKRLAAWKARIAAPSTMRALEERLMPGFSIGGGATAEAAAVAGAAPPYAIPAMAVEHAAAALPIGTGMGRAVAHSYTAFFTEGFMDELALLAGVDPVSFRIQHLGAAPRLARCLQRVAQMGEWDGPGKGQGVACHSAFGSHVALLAEADVEEKRIRVRRVIAVVDCGRAIHPDIVAQNIESGIIWGLAATMQPAIGFAGGMANVRDFMGLNLPRLADSPEIVVEVIESQEAPGGVGELGVPPVAPAIANAVFAATGARLRDLPLVIPAA</sequence>
<dbReference type="EMBL" id="CP117411">
    <property type="protein sequence ID" value="WCT74267.1"/>
    <property type="molecule type" value="Genomic_DNA"/>
</dbReference>
<dbReference type="InterPro" id="IPR052516">
    <property type="entry name" value="N-heterocyclic_Hydroxylase"/>
</dbReference>
<dbReference type="PANTHER" id="PTHR47495:SF2">
    <property type="entry name" value="ALDEHYDE DEHYDROGENASE"/>
    <property type="match status" value="1"/>
</dbReference>
<keyword evidence="4" id="KW-1185">Reference proteome</keyword>
<keyword evidence="1" id="KW-1133">Transmembrane helix</keyword>
<dbReference type="InterPro" id="IPR012368">
    <property type="entry name" value="OxRdtase_Mopterin-bd_su_IorB"/>
</dbReference>
<reference evidence="3 4" key="1">
    <citation type="submission" date="2023-02" db="EMBL/GenBank/DDBJ databases">
        <title>Genome sequence of Sphingomonas naphthae.</title>
        <authorList>
            <person name="Kim S."/>
            <person name="Heo J."/>
            <person name="Kwon S.-W."/>
        </authorList>
    </citation>
    <scope>NUCLEOTIDE SEQUENCE [LARGE SCALE GENOMIC DNA]</scope>
    <source>
        <strain evidence="3 4">KACC 18716</strain>
    </source>
</reference>
<dbReference type="PROSITE" id="PS51318">
    <property type="entry name" value="TAT"/>
    <property type="match status" value="1"/>
</dbReference>
<dbReference type="RefSeq" id="WP_273689165.1">
    <property type="nucleotide sequence ID" value="NZ_CP117411.1"/>
</dbReference>
<dbReference type="InterPro" id="IPR000674">
    <property type="entry name" value="Ald_Oxase/Xan_DH_a/b"/>
</dbReference>
<dbReference type="Pfam" id="PF20256">
    <property type="entry name" value="MoCoBD_2"/>
    <property type="match status" value="2"/>
</dbReference>
<keyword evidence="1" id="KW-0472">Membrane</keyword>